<feature type="transmembrane region" description="Helical" evidence="1">
    <location>
        <begin position="171"/>
        <end position="202"/>
    </location>
</feature>
<feature type="domain" description="Acyltransferase 3" evidence="2">
    <location>
        <begin position="10"/>
        <end position="356"/>
    </location>
</feature>
<evidence type="ECO:0000259" key="2">
    <source>
        <dbReference type="Pfam" id="PF01757"/>
    </source>
</evidence>
<feature type="transmembrane region" description="Helical" evidence="1">
    <location>
        <begin position="308"/>
        <end position="327"/>
    </location>
</feature>
<dbReference type="PANTHER" id="PTHR23028">
    <property type="entry name" value="ACETYLTRANSFERASE"/>
    <property type="match status" value="1"/>
</dbReference>
<feature type="transmembrane region" description="Helical" evidence="1">
    <location>
        <begin position="214"/>
        <end position="234"/>
    </location>
</feature>
<organism evidence="3 4">
    <name type="scientific">Parachitinimonas caeni</name>
    <dbReference type="NCBI Taxonomy" id="3031301"/>
    <lineage>
        <taxon>Bacteria</taxon>
        <taxon>Pseudomonadati</taxon>
        <taxon>Pseudomonadota</taxon>
        <taxon>Betaproteobacteria</taxon>
        <taxon>Neisseriales</taxon>
        <taxon>Chitinibacteraceae</taxon>
        <taxon>Parachitinimonas</taxon>
    </lineage>
</organism>
<dbReference type="RefSeq" id="WP_284102149.1">
    <property type="nucleotide sequence ID" value="NZ_JARRAF010000025.1"/>
</dbReference>
<dbReference type="PANTHER" id="PTHR23028:SF53">
    <property type="entry name" value="ACYL_TRANSF_3 DOMAIN-CONTAINING PROTEIN"/>
    <property type="match status" value="1"/>
</dbReference>
<dbReference type="GO" id="GO:0016746">
    <property type="term" value="F:acyltransferase activity"/>
    <property type="evidence" value="ECO:0007669"/>
    <property type="project" value="UniProtKB-KW"/>
</dbReference>
<feature type="transmembrane region" description="Helical" evidence="1">
    <location>
        <begin position="12"/>
        <end position="34"/>
    </location>
</feature>
<protein>
    <submittedName>
        <fullName evidence="3">Acyltransferase</fullName>
        <ecNumber evidence="3">2.3.-.-</ecNumber>
    </submittedName>
</protein>
<comment type="caution">
    <text evidence="3">The sequence shown here is derived from an EMBL/GenBank/DDBJ whole genome shotgun (WGS) entry which is preliminary data.</text>
</comment>
<keyword evidence="1" id="KW-0812">Transmembrane</keyword>
<dbReference type="Pfam" id="PF01757">
    <property type="entry name" value="Acyl_transf_3"/>
    <property type="match status" value="1"/>
</dbReference>
<evidence type="ECO:0000313" key="4">
    <source>
        <dbReference type="Proteomes" id="UP001172778"/>
    </source>
</evidence>
<proteinExistence type="predicted"/>
<keyword evidence="3" id="KW-0012">Acyltransferase</keyword>
<feature type="transmembrane region" description="Helical" evidence="1">
    <location>
        <begin position="268"/>
        <end position="287"/>
    </location>
</feature>
<keyword evidence="4" id="KW-1185">Reference proteome</keyword>
<sequence length="387" mass="43200">MNTNPIGRNAKIDFLRGVAILLVLILHYALAYGFRKSPLGDLIPTPWLKTLVFNGNYGVTIFFVISGFLITVHSINRWGELKNINLRSFYIYRMARILPSLLLAVSIIVAAGCFDLPYFNNTDDGKNFPASYFIVAAGSVLSFWHNALMASVGYFNYCLNVYWSLSVEEMFYLAFPLACLLLRKTSLIIALCMTAMIIGPIYRSQHTENEIYYMYGYLACFDAIAIGCLTAILASRLKVNGPANQALTLISGLALIAVYLQGIGGNEVFGFTLIALSTAGLLFAFSSQGNHGWMTGRLTAWVRSLGKYSYEIYLFHIIILAALRNVVTAEQVGYYFKLPLFIAFVALSAWIAILVSRYFSEPINRSLREYFVDRKSGRFVVSLMGNG</sequence>
<keyword evidence="1" id="KW-0472">Membrane</keyword>
<keyword evidence="3" id="KW-0808">Transferase</keyword>
<reference evidence="3" key="1">
    <citation type="submission" date="2023-03" db="EMBL/GenBank/DDBJ databases">
        <title>Chitinimonas shenzhenensis gen. nov., sp. nov., a novel member of family Burkholderiaceae isolated from activated sludge collected in Shen Zhen, China.</title>
        <authorList>
            <person name="Wang X."/>
        </authorList>
    </citation>
    <scope>NUCLEOTIDE SEQUENCE</scope>
    <source>
        <strain evidence="3">DQS-5</strain>
    </source>
</reference>
<keyword evidence="1" id="KW-1133">Transmembrane helix</keyword>
<gene>
    <name evidence="3" type="ORF">PZA18_17410</name>
</gene>
<accession>A0ABT7E0J7</accession>
<dbReference type="Proteomes" id="UP001172778">
    <property type="component" value="Unassembled WGS sequence"/>
</dbReference>
<dbReference type="InterPro" id="IPR050879">
    <property type="entry name" value="Acyltransferase_3"/>
</dbReference>
<name>A0ABT7E0J7_9NEIS</name>
<feature type="transmembrane region" description="Helical" evidence="1">
    <location>
        <begin position="339"/>
        <end position="359"/>
    </location>
</feature>
<dbReference type="EC" id="2.3.-.-" evidence="3"/>
<feature type="transmembrane region" description="Helical" evidence="1">
    <location>
        <begin position="131"/>
        <end position="159"/>
    </location>
</feature>
<dbReference type="EMBL" id="JARRAF010000025">
    <property type="protein sequence ID" value="MDK2125835.1"/>
    <property type="molecule type" value="Genomic_DNA"/>
</dbReference>
<dbReference type="InterPro" id="IPR002656">
    <property type="entry name" value="Acyl_transf_3_dom"/>
</dbReference>
<feature type="transmembrane region" description="Helical" evidence="1">
    <location>
        <begin position="54"/>
        <end position="76"/>
    </location>
</feature>
<feature type="transmembrane region" description="Helical" evidence="1">
    <location>
        <begin position="246"/>
        <end position="262"/>
    </location>
</feature>
<evidence type="ECO:0000256" key="1">
    <source>
        <dbReference type="SAM" id="Phobius"/>
    </source>
</evidence>
<feature type="transmembrane region" description="Helical" evidence="1">
    <location>
        <begin position="97"/>
        <end position="119"/>
    </location>
</feature>
<evidence type="ECO:0000313" key="3">
    <source>
        <dbReference type="EMBL" id="MDK2125835.1"/>
    </source>
</evidence>